<dbReference type="GO" id="GO:0016491">
    <property type="term" value="F:oxidoreductase activity"/>
    <property type="evidence" value="ECO:0007669"/>
    <property type="project" value="UniProtKB-KW"/>
</dbReference>
<dbReference type="SUPFAM" id="SSF51735">
    <property type="entry name" value="NAD(P)-binding Rossmann-fold domains"/>
    <property type="match status" value="1"/>
</dbReference>
<dbReference type="GeneID" id="43591272"/>
<dbReference type="Gene3D" id="3.40.50.720">
    <property type="entry name" value="NAD(P)-binding Rossmann-like Domain"/>
    <property type="match status" value="1"/>
</dbReference>
<dbReference type="InterPro" id="IPR002347">
    <property type="entry name" value="SDR_fam"/>
</dbReference>
<dbReference type="KEGG" id="ksn:43591272"/>
<sequence length="274" mass="29695">MSSTNNTIVLVTGSNKGIGFSIAQALLSSTAKGYTIILTSRTLSRAQQAAQSLEQEVKSSVTGSQVFAFQLDIEDDGSIETLFAEVEKPFGRVDVLVNNAGASFDIIGPQAGWTERELWAKTYNLNVVSTRQFTRMFIPLLLKSTTPRLLFMTSTVSSLTETSITAYPYNTPPKEKGWPKTDIGFNIAAYRASKTALNMQARDWHQVLQADGVIVHLIDPGRVATEFGGGDPTEKIKTGASTPDVPAGLVKRVIEGELDQDRGKIVGINGIVPW</sequence>
<evidence type="ECO:0000256" key="1">
    <source>
        <dbReference type="ARBA" id="ARBA00006484"/>
    </source>
</evidence>
<dbReference type="Pfam" id="PF00106">
    <property type="entry name" value="adh_short"/>
    <property type="match status" value="1"/>
</dbReference>
<dbReference type="EMBL" id="CP144051">
    <property type="protein sequence ID" value="WWD15624.1"/>
    <property type="molecule type" value="Genomic_DNA"/>
</dbReference>
<dbReference type="InterPro" id="IPR036291">
    <property type="entry name" value="NAD(P)-bd_dom_sf"/>
</dbReference>
<dbReference type="OrthoDB" id="1933717at2759"/>
<evidence type="ECO:0000256" key="2">
    <source>
        <dbReference type="ARBA" id="ARBA00022857"/>
    </source>
</evidence>
<protein>
    <submittedName>
        <fullName evidence="4">Uncharacterized protein</fullName>
    </submittedName>
</protein>
<keyword evidence="5" id="KW-1185">Reference proteome</keyword>
<dbReference type="Proteomes" id="UP000322225">
    <property type="component" value="Chromosome 1"/>
</dbReference>
<dbReference type="RefSeq" id="XP_031858601.1">
    <property type="nucleotide sequence ID" value="XM_032007104.1"/>
</dbReference>
<dbReference type="PRINTS" id="PR00081">
    <property type="entry name" value="GDHRDH"/>
</dbReference>
<evidence type="ECO:0000313" key="5">
    <source>
        <dbReference type="Proteomes" id="UP000322225"/>
    </source>
</evidence>
<evidence type="ECO:0000313" key="4">
    <source>
        <dbReference type="EMBL" id="WWD15624.1"/>
    </source>
</evidence>
<accession>A0A5M6BS79</accession>
<reference evidence="4" key="1">
    <citation type="submission" date="2017-08" db="EMBL/GenBank/DDBJ databases">
        <authorList>
            <person name="Cuomo C."/>
            <person name="Billmyre B."/>
            <person name="Heitman J."/>
        </authorList>
    </citation>
    <scope>NUCLEOTIDE SEQUENCE</scope>
    <source>
        <strain evidence="4">CBS 12478</strain>
    </source>
</reference>
<keyword evidence="2" id="KW-0521">NADP</keyword>
<dbReference type="PANTHER" id="PTHR43963:SF6">
    <property type="entry name" value="CHAIN DEHYDROGENASE FAMILY PROTEIN, PUTATIVE (AFU_ORTHOLOGUE AFUA_3G15350)-RELATED"/>
    <property type="match status" value="1"/>
</dbReference>
<dbReference type="AlphaFoldDB" id="A0A5M6BS79"/>
<organism evidence="4 5">
    <name type="scientific">Kwoniella shandongensis</name>
    <dbReference type="NCBI Taxonomy" id="1734106"/>
    <lineage>
        <taxon>Eukaryota</taxon>
        <taxon>Fungi</taxon>
        <taxon>Dikarya</taxon>
        <taxon>Basidiomycota</taxon>
        <taxon>Agaricomycotina</taxon>
        <taxon>Tremellomycetes</taxon>
        <taxon>Tremellales</taxon>
        <taxon>Cryptococcaceae</taxon>
        <taxon>Kwoniella</taxon>
    </lineage>
</organism>
<comment type="similarity">
    <text evidence="1">Belongs to the short-chain dehydrogenases/reductases (SDR) family.</text>
</comment>
<dbReference type="PANTHER" id="PTHR43963">
    <property type="entry name" value="CARBONYL REDUCTASE 1-RELATED"/>
    <property type="match status" value="1"/>
</dbReference>
<keyword evidence="3" id="KW-0560">Oxidoreductase</keyword>
<proteinExistence type="inferred from homology"/>
<name>A0A5M6BS79_9TREE</name>
<gene>
    <name evidence="4" type="ORF">CI109_100046</name>
</gene>
<evidence type="ECO:0000256" key="3">
    <source>
        <dbReference type="ARBA" id="ARBA00023002"/>
    </source>
</evidence>
<reference evidence="4" key="2">
    <citation type="submission" date="2024-01" db="EMBL/GenBank/DDBJ databases">
        <title>Comparative genomics of Cryptococcus and Kwoniella reveals pathogenesis evolution and contrasting modes of karyotype evolution via chromosome fusion or intercentromeric recombination.</title>
        <authorList>
            <person name="Coelho M.A."/>
            <person name="David-Palma M."/>
            <person name="Shea T."/>
            <person name="Bowers K."/>
            <person name="McGinley-Smith S."/>
            <person name="Mohammad A.W."/>
            <person name="Gnirke A."/>
            <person name="Yurkov A.M."/>
            <person name="Nowrousian M."/>
            <person name="Sun S."/>
            <person name="Cuomo C.A."/>
            <person name="Heitman J."/>
        </authorList>
    </citation>
    <scope>NUCLEOTIDE SEQUENCE</scope>
    <source>
        <strain evidence="4">CBS 12478</strain>
    </source>
</reference>